<dbReference type="Proteomes" id="UP000623842">
    <property type="component" value="Unassembled WGS sequence"/>
</dbReference>
<sequence length="114" mass="13283">MRKTDKKIDNQIIQVLTEVCEHALKQIDGFEWLTHTVDYNRFPHSLEITLVFDTNANLANYLRCSQNTFLADQVVSALNKINIKLVKPKTQISYDTEENCRQQHAGNWAKRLVH</sequence>
<reference evidence="1" key="1">
    <citation type="journal article" date="2014" name="Int. J. Syst. Evol. Microbiol.">
        <title>Complete genome sequence of Corynebacterium casei LMG S-19264T (=DSM 44701T), isolated from a smear-ripened cheese.</title>
        <authorList>
            <consortium name="US DOE Joint Genome Institute (JGI-PGF)"/>
            <person name="Walter F."/>
            <person name="Albersmeier A."/>
            <person name="Kalinowski J."/>
            <person name="Ruckert C."/>
        </authorList>
    </citation>
    <scope>NUCLEOTIDE SEQUENCE</scope>
    <source>
        <strain evidence="1">KCTC 42731</strain>
    </source>
</reference>
<organism evidence="1 2">
    <name type="scientific">Thalassotalea marina</name>
    <dbReference type="NCBI Taxonomy" id="1673741"/>
    <lineage>
        <taxon>Bacteria</taxon>
        <taxon>Pseudomonadati</taxon>
        <taxon>Pseudomonadota</taxon>
        <taxon>Gammaproteobacteria</taxon>
        <taxon>Alteromonadales</taxon>
        <taxon>Colwelliaceae</taxon>
        <taxon>Thalassotalea</taxon>
    </lineage>
</organism>
<evidence type="ECO:0000313" key="1">
    <source>
        <dbReference type="EMBL" id="GHG01385.1"/>
    </source>
</evidence>
<accession>A0A919BNC3</accession>
<evidence type="ECO:0000313" key="2">
    <source>
        <dbReference type="Proteomes" id="UP000623842"/>
    </source>
</evidence>
<reference evidence="1" key="2">
    <citation type="submission" date="2020-09" db="EMBL/GenBank/DDBJ databases">
        <authorList>
            <person name="Sun Q."/>
            <person name="Kim S."/>
        </authorList>
    </citation>
    <scope>NUCLEOTIDE SEQUENCE</scope>
    <source>
        <strain evidence="1">KCTC 42731</strain>
    </source>
</reference>
<evidence type="ECO:0008006" key="3">
    <source>
        <dbReference type="Google" id="ProtNLM"/>
    </source>
</evidence>
<name>A0A919BNC3_9GAMM</name>
<dbReference type="EMBL" id="BNCK01000008">
    <property type="protein sequence ID" value="GHG01385.1"/>
    <property type="molecule type" value="Genomic_DNA"/>
</dbReference>
<dbReference type="AlphaFoldDB" id="A0A919BNC3"/>
<gene>
    <name evidence="1" type="ORF">GCM10017161_32580</name>
</gene>
<proteinExistence type="predicted"/>
<protein>
    <recommendedName>
        <fullName evidence="3">Fis family transcriptional regulator</fullName>
    </recommendedName>
</protein>
<keyword evidence="2" id="KW-1185">Reference proteome</keyword>
<comment type="caution">
    <text evidence="1">The sequence shown here is derived from an EMBL/GenBank/DDBJ whole genome shotgun (WGS) entry which is preliminary data.</text>
</comment>
<dbReference type="RefSeq" id="WP_189772807.1">
    <property type="nucleotide sequence ID" value="NZ_BNCK01000008.1"/>
</dbReference>